<proteinExistence type="inferred from homology"/>
<accession>D7SSR1</accession>
<dbReference type="EMBL" id="FN594986">
    <property type="protein sequence ID" value="CBI18695.3"/>
    <property type="molecule type" value="Genomic_DNA"/>
</dbReference>
<dbReference type="InterPro" id="IPR001944">
    <property type="entry name" value="Glycoside_Hdrlase_35"/>
</dbReference>
<dbReference type="HOGENOM" id="CLU_2138097_0_0_1"/>
<reference evidence="6" key="1">
    <citation type="journal article" date="2007" name="Nature">
        <title>The grapevine genome sequence suggests ancestral hexaploidization in major angiosperm phyla.</title>
        <authorList>
            <consortium name="The French-Italian Public Consortium for Grapevine Genome Characterization."/>
            <person name="Jaillon O."/>
            <person name="Aury J.-M."/>
            <person name="Noel B."/>
            <person name="Policriti A."/>
            <person name="Clepet C."/>
            <person name="Casagrande A."/>
            <person name="Choisne N."/>
            <person name="Aubourg S."/>
            <person name="Vitulo N."/>
            <person name="Jubin C."/>
            <person name="Vezzi A."/>
            <person name="Legeai F."/>
            <person name="Hugueney P."/>
            <person name="Dasilva C."/>
            <person name="Horner D."/>
            <person name="Mica E."/>
            <person name="Jublot D."/>
            <person name="Poulain J."/>
            <person name="Bruyere C."/>
            <person name="Billault A."/>
            <person name="Segurens B."/>
            <person name="Gouyvenoux M."/>
            <person name="Ugarte E."/>
            <person name="Cattonaro F."/>
            <person name="Anthouard V."/>
            <person name="Vico V."/>
            <person name="Del Fabbro C."/>
            <person name="Alaux M."/>
            <person name="Di Gaspero G."/>
            <person name="Dumas V."/>
            <person name="Felice N."/>
            <person name="Paillard S."/>
            <person name="Juman I."/>
            <person name="Moroldo M."/>
            <person name="Scalabrin S."/>
            <person name="Canaguier A."/>
            <person name="Le Clainche I."/>
            <person name="Malacrida G."/>
            <person name="Durand E."/>
            <person name="Pesole G."/>
            <person name="Laucou V."/>
            <person name="Chatelet P."/>
            <person name="Merdinoglu D."/>
            <person name="Delledonne M."/>
            <person name="Pezzotti M."/>
            <person name="Lecharny A."/>
            <person name="Scarpelli C."/>
            <person name="Artiguenave F."/>
            <person name="Pe M.E."/>
            <person name="Valle G."/>
            <person name="Morgante M."/>
            <person name="Caboche M."/>
            <person name="Adam-Blondon A.-F."/>
            <person name="Weissenbach J."/>
            <person name="Quetier F."/>
            <person name="Wincker P."/>
        </authorList>
    </citation>
    <scope>NUCLEOTIDE SEQUENCE [LARGE SCALE GENOMIC DNA]</scope>
    <source>
        <strain evidence="6">cv. Pinot noir / PN40024</strain>
    </source>
</reference>
<dbReference type="Gene3D" id="3.20.20.80">
    <property type="entry name" value="Glycosidases"/>
    <property type="match status" value="1"/>
</dbReference>
<dbReference type="AlphaFoldDB" id="D7SSR1"/>
<dbReference type="Pfam" id="PF01301">
    <property type="entry name" value="Glyco_hydro_35"/>
    <property type="match status" value="1"/>
</dbReference>
<dbReference type="InParanoid" id="D7SSR1"/>
<evidence type="ECO:0000313" key="6">
    <source>
        <dbReference type="Proteomes" id="UP000009183"/>
    </source>
</evidence>
<gene>
    <name evidence="5" type="ordered locus">VIT_16s0039g00470</name>
</gene>
<feature type="domain" description="Glycoside hydrolase 35 catalytic" evidence="4">
    <location>
        <begin position="9"/>
        <end position="104"/>
    </location>
</feature>
<dbReference type="InterPro" id="IPR031330">
    <property type="entry name" value="Gly_Hdrlase_35_cat"/>
</dbReference>
<evidence type="ECO:0000256" key="2">
    <source>
        <dbReference type="ARBA" id="ARBA00009809"/>
    </source>
</evidence>
<comment type="catalytic activity">
    <reaction evidence="1">
        <text>Hydrolysis of terminal non-reducing beta-D-galactose residues in beta-D-galactosides.</text>
        <dbReference type="EC" id="3.2.1.23"/>
    </reaction>
</comment>
<sequence>MAESLFDWINVIETYVFWIGHELSPGNYYFGGWYDLLKFVKIVQQDGMWLILHIGPFVATEWNFSGIPVWLHYVLGTVFWTNSEPFKYHMQKFMTLIVNIMKKRSFLHLKEVL</sequence>
<dbReference type="PANTHER" id="PTHR23421">
    <property type="entry name" value="BETA-GALACTOSIDASE RELATED"/>
    <property type="match status" value="1"/>
</dbReference>
<dbReference type="Proteomes" id="UP000009183">
    <property type="component" value="Chromosome 16, unordered"/>
</dbReference>
<protein>
    <recommendedName>
        <fullName evidence="3">beta-galactosidase</fullName>
        <ecNumber evidence="3">3.2.1.23</ecNumber>
    </recommendedName>
</protein>
<comment type="similarity">
    <text evidence="2">Belongs to the glycosyl hydrolase 35 family.</text>
</comment>
<dbReference type="GO" id="GO:0005975">
    <property type="term" value="P:carbohydrate metabolic process"/>
    <property type="evidence" value="ECO:0007669"/>
    <property type="project" value="InterPro"/>
</dbReference>
<dbReference type="GO" id="GO:0004565">
    <property type="term" value="F:beta-galactosidase activity"/>
    <property type="evidence" value="ECO:0007669"/>
    <property type="project" value="UniProtKB-EC"/>
</dbReference>
<name>D7SSR1_VITVI</name>
<dbReference type="EC" id="3.2.1.23" evidence="3"/>
<evidence type="ECO:0000313" key="5">
    <source>
        <dbReference type="EMBL" id="CBI18695.3"/>
    </source>
</evidence>
<evidence type="ECO:0000259" key="4">
    <source>
        <dbReference type="Pfam" id="PF01301"/>
    </source>
</evidence>
<evidence type="ECO:0000256" key="3">
    <source>
        <dbReference type="ARBA" id="ARBA00012756"/>
    </source>
</evidence>
<organism evidence="5 6">
    <name type="scientific">Vitis vinifera</name>
    <name type="common">Grape</name>
    <dbReference type="NCBI Taxonomy" id="29760"/>
    <lineage>
        <taxon>Eukaryota</taxon>
        <taxon>Viridiplantae</taxon>
        <taxon>Streptophyta</taxon>
        <taxon>Embryophyta</taxon>
        <taxon>Tracheophyta</taxon>
        <taxon>Spermatophyta</taxon>
        <taxon>Magnoliopsida</taxon>
        <taxon>eudicotyledons</taxon>
        <taxon>Gunneridae</taxon>
        <taxon>Pentapetalae</taxon>
        <taxon>rosids</taxon>
        <taxon>Vitales</taxon>
        <taxon>Vitaceae</taxon>
        <taxon>Viteae</taxon>
        <taxon>Vitis</taxon>
    </lineage>
</organism>
<dbReference type="InterPro" id="IPR017853">
    <property type="entry name" value="GH"/>
</dbReference>
<dbReference type="SUPFAM" id="SSF51445">
    <property type="entry name" value="(Trans)glycosidases"/>
    <property type="match status" value="1"/>
</dbReference>
<evidence type="ECO:0000256" key="1">
    <source>
        <dbReference type="ARBA" id="ARBA00001412"/>
    </source>
</evidence>
<dbReference type="PaxDb" id="29760-VIT_16s0039g00470.t01"/>
<dbReference type="eggNOG" id="KOG0496">
    <property type="taxonomic scope" value="Eukaryota"/>
</dbReference>
<keyword evidence="6" id="KW-1185">Reference proteome</keyword>